<evidence type="ECO:0000313" key="4">
    <source>
        <dbReference type="Proteomes" id="UP000637239"/>
    </source>
</evidence>
<feature type="compositionally biased region" description="Basic and acidic residues" evidence="1">
    <location>
        <begin position="79"/>
        <end position="93"/>
    </location>
</feature>
<evidence type="ECO:0000313" key="3">
    <source>
        <dbReference type="EMBL" id="BCR85530.1"/>
    </source>
</evidence>
<reference evidence="3" key="2">
    <citation type="submission" date="2021-02" db="EMBL/GenBank/DDBJ databases">
        <title>Aspergillus chevalieri M1 genome sequence.</title>
        <authorList>
            <person name="Kadooka C."/>
            <person name="Mori K."/>
            <person name="Futagami T."/>
        </authorList>
    </citation>
    <scope>NUCLEOTIDE SEQUENCE</scope>
    <source>
        <strain evidence="3">M1</strain>
    </source>
</reference>
<organism evidence="3 4">
    <name type="scientific">Aspergillus chevalieri</name>
    <name type="common">Eurotium chevalieri</name>
    <dbReference type="NCBI Taxonomy" id="182096"/>
    <lineage>
        <taxon>Eukaryota</taxon>
        <taxon>Fungi</taxon>
        <taxon>Dikarya</taxon>
        <taxon>Ascomycota</taxon>
        <taxon>Pezizomycotina</taxon>
        <taxon>Eurotiomycetes</taxon>
        <taxon>Eurotiomycetidae</taxon>
        <taxon>Eurotiales</taxon>
        <taxon>Aspergillaceae</taxon>
        <taxon>Aspergillus</taxon>
        <taxon>Aspergillus subgen. Aspergillus</taxon>
    </lineage>
</organism>
<evidence type="ECO:0000256" key="1">
    <source>
        <dbReference type="SAM" id="MobiDB-lite"/>
    </source>
</evidence>
<accession>A0A7R7VIV7</accession>
<feature type="chain" id="PRO_5030608248" evidence="2">
    <location>
        <begin position="21"/>
        <end position="93"/>
    </location>
</feature>
<feature type="compositionally biased region" description="Polar residues" evidence="1">
    <location>
        <begin position="23"/>
        <end position="36"/>
    </location>
</feature>
<dbReference type="Proteomes" id="UP000637239">
    <property type="component" value="Chromosome 2"/>
</dbReference>
<dbReference type="EMBL" id="AP024417">
    <property type="protein sequence ID" value="BCR85530.1"/>
    <property type="molecule type" value="Genomic_DNA"/>
</dbReference>
<protein>
    <submittedName>
        <fullName evidence="3">Uncharacterized protein</fullName>
    </submittedName>
</protein>
<keyword evidence="2" id="KW-0732">Signal</keyword>
<dbReference type="KEGG" id="ache:ACHE_20988A"/>
<evidence type="ECO:0000256" key="2">
    <source>
        <dbReference type="SAM" id="SignalP"/>
    </source>
</evidence>
<dbReference type="GeneID" id="66979889"/>
<sequence length="93" mass="9280">MKAFAVLGAAALCLFATVTAQGSFSSVPKPSGTATPSCLPPYASMTGGPSLSASPSLPPCSETPSSSAKDGGPTSPAKGFERVHARQIKRVDV</sequence>
<keyword evidence="4" id="KW-1185">Reference proteome</keyword>
<dbReference type="RefSeq" id="XP_043134052.1">
    <property type="nucleotide sequence ID" value="XM_043285351.1"/>
</dbReference>
<feature type="signal peptide" evidence="2">
    <location>
        <begin position="1"/>
        <end position="20"/>
    </location>
</feature>
<feature type="region of interest" description="Disordered" evidence="1">
    <location>
        <begin position="23"/>
        <end position="93"/>
    </location>
</feature>
<dbReference type="AlphaFoldDB" id="A0A7R7VIV7"/>
<gene>
    <name evidence="3" type="ORF">ACHE_20988A</name>
</gene>
<reference evidence="3" key="1">
    <citation type="submission" date="2021-01" db="EMBL/GenBank/DDBJ databases">
        <authorList>
            <consortium name="Aspergillus chevalieri M1 genome sequencing consortium"/>
            <person name="Kazuki M."/>
            <person name="Futagami T."/>
        </authorList>
    </citation>
    <scope>NUCLEOTIDE SEQUENCE</scope>
    <source>
        <strain evidence="3">M1</strain>
    </source>
</reference>
<name>A0A7R7VIV7_ASPCH</name>
<proteinExistence type="predicted"/>